<dbReference type="Proteomes" id="UP000185544">
    <property type="component" value="Chromosome"/>
</dbReference>
<gene>
    <name evidence="1" type="ORF">BCY86_06290</name>
</gene>
<name>A0A1L6MY45_9BACT</name>
<dbReference type="STRING" id="1882918.BCY86_06290"/>
<dbReference type="KEGG" id="pabo:BCY86_06290"/>
<proteinExistence type="predicted"/>
<protein>
    <recommendedName>
        <fullName evidence="3">Outer membrane protein beta-barrel domain-containing protein</fullName>
    </recommendedName>
</protein>
<dbReference type="EMBL" id="CP016908">
    <property type="protein sequence ID" value="APS00328.1"/>
    <property type="molecule type" value="Genomic_DNA"/>
</dbReference>
<reference evidence="1 2" key="1">
    <citation type="submission" date="2016-08" db="EMBL/GenBank/DDBJ databases">
        <title>Identification and validation of antigenic proteins from Pajaroellobacter abortibovis using de-novo genome sequence assembly and reverse vaccinology.</title>
        <authorList>
            <person name="Welly B.T."/>
            <person name="Miller M.R."/>
            <person name="Stott J.L."/>
            <person name="Blanchard M.T."/>
            <person name="Islas-Trejo A.D."/>
            <person name="O'Rourke S.M."/>
            <person name="Young A.E."/>
            <person name="Medrano J.F."/>
            <person name="Van Eenennaam A.L."/>
        </authorList>
    </citation>
    <scope>NUCLEOTIDE SEQUENCE [LARGE SCALE GENOMIC DNA]</scope>
    <source>
        <strain evidence="1 2">BTF92-0548A/99-0131</strain>
    </source>
</reference>
<keyword evidence="2" id="KW-1185">Reference proteome</keyword>
<accession>A0A1L6MY45</accession>
<organism evidence="1 2">
    <name type="scientific">Pajaroellobacter abortibovis</name>
    <dbReference type="NCBI Taxonomy" id="1882918"/>
    <lineage>
        <taxon>Bacteria</taxon>
        <taxon>Pseudomonadati</taxon>
        <taxon>Myxococcota</taxon>
        <taxon>Polyangia</taxon>
        <taxon>Polyangiales</taxon>
        <taxon>Polyangiaceae</taxon>
    </lineage>
</organism>
<sequence>MGLLLRTKRASLLLGCFCWMVSVLVVGWNSAAYADPEVGVQLSYVYAGDTSPVQYTQVKNGTMEWPGNIFSGRRTPYTGGVWVDGRVGWYMLGGISVGVAGGIRFQDVSSDASPMAVEQSIARWGFGVGPYARFTVPLIPLIEPYFGIGLQYVYDAQQYSAFFQSSLPAVPATWKLQHYGFGVLLSLGADVSLLNLLGVGPFFRLMPVIPLGGCVNIQGTPEERIISACQSDNKSFVQAEHYTVWSLGLGLDAVF</sequence>
<evidence type="ECO:0008006" key="3">
    <source>
        <dbReference type="Google" id="ProtNLM"/>
    </source>
</evidence>
<evidence type="ECO:0000313" key="1">
    <source>
        <dbReference type="EMBL" id="APS00328.1"/>
    </source>
</evidence>
<dbReference type="AlphaFoldDB" id="A0A1L6MY45"/>
<evidence type="ECO:0000313" key="2">
    <source>
        <dbReference type="Proteomes" id="UP000185544"/>
    </source>
</evidence>